<organism evidence="1 2">
    <name type="scientific">Candidatus Iainarchaeum sp</name>
    <dbReference type="NCBI Taxonomy" id="3101447"/>
    <lineage>
        <taxon>Archaea</taxon>
        <taxon>Candidatus Iainarchaeota</taxon>
        <taxon>Candidatus Iainarchaeia</taxon>
        <taxon>Candidatus Iainarchaeales</taxon>
        <taxon>Candidatus Iainarchaeaceae</taxon>
        <taxon>Candidatus Iainarchaeum</taxon>
    </lineage>
</organism>
<proteinExistence type="predicted"/>
<dbReference type="Proteomes" id="UP000577419">
    <property type="component" value="Unassembled WGS sequence"/>
</dbReference>
<dbReference type="AlphaFoldDB" id="A0A7J4IWU0"/>
<sequence>MKVALISSRQAAINFLPELQEALEKKILDIEVEQFEVQLNTDIPRKTKGLLGFDMIFVSIPFKEETQKIRILIQKLVDLDLAAESKIINGVEEIQLEEDLSAEEAKEIKKSEAEKWSNIILEKILEAQ</sequence>
<reference evidence="2" key="1">
    <citation type="journal article" date="2020" name="bioRxiv">
        <title>A rank-normalized archaeal taxonomy based on genome phylogeny resolves widespread incomplete and uneven classifications.</title>
        <authorList>
            <person name="Rinke C."/>
            <person name="Chuvochina M."/>
            <person name="Mussig A.J."/>
            <person name="Chaumeil P.-A."/>
            <person name="Waite D.W."/>
            <person name="Whitman W.B."/>
            <person name="Parks D.H."/>
            <person name="Hugenholtz P."/>
        </authorList>
    </citation>
    <scope>NUCLEOTIDE SEQUENCE [LARGE SCALE GENOMIC DNA]</scope>
</reference>
<accession>A0A7J4IWU0</accession>
<name>A0A7J4IWU0_9ARCH</name>
<evidence type="ECO:0000313" key="2">
    <source>
        <dbReference type="Proteomes" id="UP000577419"/>
    </source>
</evidence>
<gene>
    <name evidence="1" type="ORF">HA237_02650</name>
</gene>
<evidence type="ECO:0000313" key="1">
    <source>
        <dbReference type="EMBL" id="HIH08247.1"/>
    </source>
</evidence>
<dbReference type="EMBL" id="DUFG01000015">
    <property type="protein sequence ID" value="HIH08247.1"/>
    <property type="molecule type" value="Genomic_DNA"/>
</dbReference>
<evidence type="ECO:0008006" key="3">
    <source>
        <dbReference type="Google" id="ProtNLM"/>
    </source>
</evidence>
<comment type="caution">
    <text evidence="1">The sequence shown here is derived from an EMBL/GenBank/DDBJ whole genome shotgun (WGS) entry which is preliminary data.</text>
</comment>
<protein>
    <recommendedName>
        <fullName evidence="3">Flavodoxin-like domain-containing protein</fullName>
    </recommendedName>
</protein>